<gene>
    <name evidence="3" type="primary">Cnig_chr_IV.g12018</name>
    <name evidence="3" type="ORF">B9Z55_012018</name>
</gene>
<keyword evidence="1" id="KW-0812">Transmembrane</keyword>
<sequence length="275" mass="31063">MKLVFAVFFFLSIVQETGTAEMNPFKFRKKTLAQFNHARRIVASGDISKILEVVKMIPHLNELYYARAYGPAADMYKLVWSRTLEQAAFEYVAEKGINVGSMGETLYHKNYIGFHWLGDIISIIRSVLGFLPEQITDKLNAYVDIVETLIIVLWMGFSIPTKYPLVDGEHFGAGELAFAMRYEIGCYSNVAVSICFMKNLPYQQRPFLPGGACSSCSTHCEFHVNDIGDKEEGELCVPPKGYYEKQKAEVAEMINSSPGTPIMLIILILIFILRK</sequence>
<reference evidence="4" key="1">
    <citation type="submission" date="2017-10" db="EMBL/GenBank/DDBJ databases">
        <title>Rapid genome shrinkage in a self-fertile nematode reveals novel sperm competition proteins.</title>
        <authorList>
            <person name="Yin D."/>
            <person name="Schwarz E.M."/>
            <person name="Thomas C.G."/>
            <person name="Felde R.L."/>
            <person name="Korf I.F."/>
            <person name="Cutter A.D."/>
            <person name="Schartner C.M."/>
            <person name="Ralston E.J."/>
            <person name="Meyer B.J."/>
            <person name="Haag E.S."/>
        </authorList>
    </citation>
    <scope>NUCLEOTIDE SEQUENCE [LARGE SCALE GENOMIC DNA]</scope>
    <source>
        <strain evidence="4">JU1422</strain>
    </source>
</reference>
<protein>
    <recommendedName>
        <fullName evidence="5">SCP domain-containing protein</fullName>
    </recommendedName>
</protein>
<feature type="chain" id="PRO_5013559397" description="SCP domain-containing protein" evidence="2">
    <location>
        <begin position="20"/>
        <end position="275"/>
    </location>
</feature>
<dbReference type="AlphaFoldDB" id="A0A2G5TVB9"/>
<feature type="transmembrane region" description="Helical" evidence="1">
    <location>
        <begin position="253"/>
        <end position="273"/>
    </location>
</feature>
<keyword evidence="1" id="KW-1133">Transmembrane helix</keyword>
<keyword evidence="4" id="KW-1185">Reference proteome</keyword>
<keyword evidence="1" id="KW-0472">Membrane</keyword>
<dbReference type="SUPFAM" id="SSF55797">
    <property type="entry name" value="PR-1-like"/>
    <property type="match status" value="1"/>
</dbReference>
<dbReference type="OrthoDB" id="5862193at2759"/>
<dbReference type="EMBL" id="PDUG01000004">
    <property type="protein sequence ID" value="PIC31259.1"/>
    <property type="molecule type" value="Genomic_DNA"/>
</dbReference>
<evidence type="ECO:0008006" key="5">
    <source>
        <dbReference type="Google" id="ProtNLM"/>
    </source>
</evidence>
<evidence type="ECO:0000313" key="3">
    <source>
        <dbReference type="EMBL" id="PIC31259.1"/>
    </source>
</evidence>
<evidence type="ECO:0000313" key="4">
    <source>
        <dbReference type="Proteomes" id="UP000230233"/>
    </source>
</evidence>
<dbReference type="Proteomes" id="UP000230233">
    <property type="component" value="Chromosome IV"/>
</dbReference>
<comment type="caution">
    <text evidence="3">The sequence shown here is derived from an EMBL/GenBank/DDBJ whole genome shotgun (WGS) entry which is preliminary data.</text>
</comment>
<dbReference type="InterPro" id="IPR035940">
    <property type="entry name" value="CAP_sf"/>
</dbReference>
<accession>A0A2G5TVB9</accession>
<organism evidence="3 4">
    <name type="scientific">Caenorhabditis nigoni</name>
    <dbReference type="NCBI Taxonomy" id="1611254"/>
    <lineage>
        <taxon>Eukaryota</taxon>
        <taxon>Metazoa</taxon>
        <taxon>Ecdysozoa</taxon>
        <taxon>Nematoda</taxon>
        <taxon>Chromadorea</taxon>
        <taxon>Rhabditida</taxon>
        <taxon>Rhabditina</taxon>
        <taxon>Rhabditomorpha</taxon>
        <taxon>Rhabditoidea</taxon>
        <taxon>Rhabditidae</taxon>
        <taxon>Peloderinae</taxon>
        <taxon>Caenorhabditis</taxon>
    </lineage>
</organism>
<evidence type="ECO:0000256" key="1">
    <source>
        <dbReference type="SAM" id="Phobius"/>
    </source>
</evidence>
<proteinExistence type="predicted"/>
<keyword evidence="2" id="KW-0732">Signal</keyword>
<name>A0A2G5TVB9_9PELO</name>
<dbReference type="Gene3D" id="3.40.33.10">
    <property type="entry name" value="CAP"/>
    <property type="match status" value="1"/>
</dbReference>
<evidence type="ECO:0000256" key="2">
    <source>
        <dbReference type="SAM" id="SignalP"/>
    </source>
</evidence>
<feature type="signal peptide" evidence="2">
    <location>
        <begin position="1"/>
        <end position="19"/>
    </location>
</feature>